<reference evidence="4" key="4">
    <citation type="submission" date="2025-09" db="UniProtKB">
        <authorList>
            <consortium name="Ensembl"/>
        </authorList>
    </citation>
    <scope>IDENTIFICATION</scope>
</reference>
<accession>A0A3B1IIW5</accession>
<dbReference type="Proteomes" id="UP000018467">
    <property type="component" value="Unassembled WGS sequence"/>
</dbReference>
<dbReference type="Ensembl" id="ENSAMXT00000042107.1">
    <property type="protein sequence ID" value="ENSAMXP00000029923.1"/>
    <property type="gene ID" value="ENSAMXG00000044088.1"/>
</dbReference>
<dbReference type="InParanoid" id="A0A3B1IIW5"/>
<dbReference type="SUPFAM" id="SSF48726">
    <property type="entry name" value="Immunoglobulin"/>
    <property type="match status" value="2"/>
</dbReference>
<dbReference type="InterPro" id="IPR036179">
    <property type="entry name" value="Ig-like_dom_sf"/>
</dbReference>
<dbReference type="GO" id="GO:0009897">
    <property type="term" value="C:external side of plasma membrane"/>
    <property type="evidence" value="ECO:0007669"/>
    <property type="project" value="TreeGrafter"/>
</dbReference>
<keyword evidence="1" id="KW-0732">Signal</keyword>
<evidence type="ECO:0000313" key="4">
    <source>
        <dbReference type="Ensembl" id="ENSAMXP00000029923.1"/>
    </source>
</evidence>
<dbReference type="InterPro" id="IPR013783">
    <property type="entry name" value="Ig-like_fold"/>
</dbReference>
<dbReference type="Bgee" id="ENSAMXG00000044088">
    <property type="expression patterns" value="Expressed in bone element"/>
</dbReference>
<dbReference type="GO" id="GO:0004888">
    <property type="term" value="F:transmembrane signaling receptor activity"/>
    <property type="evidence" value="ECO:0007669"/>
    <property type="project" value="TreeGrafter"/>
</dbReference>
<dbReference type="InterPro" id="IPR007110">
    <property type="entry name" value="Ig-like_dom"/>
</dbReference>
<dbReference type="Gene3D" id="2.60.40.10">
    <property type="entry name" value="Immunoglobulins"/>
    <property type="match status" value="2"/>
</dbReference>
<name>A0A3B1IIW5_ASTMX</name>
<dbReference type="PROSITE" id="PS50835">
    <property type="entry name" value="IG_LIKE"/>
    <property type="match status" value="1"/>
</dbReference>
<evidence type="ECO:0000313" key="5">
    <source>
        <dbReference type="Proteomes" id="UP000018467"/>
    </source>
</evidence>
<proteinExistence type="predicted"/>
<dbReference type="InterPro" id="IPR050488">
    <property type="entry name" value="Ig_Fc_receptor"/>
</dbReference>
<evidence type="ECO:0000259" key="3">
    <source>
        <dbReference type="PROSITE" id="PS50835"/>
    </source>
</evidence>
<dbReference type="GO" id="GO:0007166">
    <property type="term" value="P:cell surface receptor signaling pathway"/>
    <property type="evidence" value="ECO:0007669"/>
    <property type="project" value="TreeGrafter"/>
</dbReference>
<sequence length="302" mass="32691">AVSSCAELIAATKSCPGILSSQYNSPSRSLKLSQEDSVTSFHSGRLPSHFHCNTLWGTGSSPALPGTPRSCRALSVPSLILAPTEQIFRGETVTLTYDDKDDPVYYSEGKNEYSLSVVESDSGEYTCRGERRSDSQRSEISDAVTLTVSGEFLAQAVLSVSPQNWLTEGDSVTLSCEVRDSSTGWNFSWYKALLSDSSRGSGGSYTLRRCSTVATPPPIPQSVCPPYSSSVSHCHHLPTPSPPIFPLRLPTPSPPIFPLPPPSCYATCVRGSFLGLLNYMYTMCMSTKSFKTIFPLQLLSDS</sequence>
<keyword evidence="5" id="KW-1185">Reference proteome</keyword>
<reference evidence="5" key="1">
    <citation type="submission" date="2013-03" db="EMBL/GenBank/DDBJ databases">
        <authorList>
            <person name="Jeffery W."/>
            <person name="Warren W."/>
            <person name="Wilson R.K."/>
        </authorList>
    </citation>
    <scope>NUCLEOTIDE SEQUENCE</scope>
    <source>
        <strain evidence="5">female</strain>
    </source>
</reference>
<keyword evidence="2" id="KW-1015">Disulfide bond</keyword>
<dbReference type="GO" id="GO:0006955">
    <property type="term" value="P:immune response"/>
    <property type="evidence" value="ECO:0007669"/>
    <property type="project" value="TreeGrafter"/>
</dbReference>
<evidence type="ECO:0000256" key="2">
    <source>
        <dbReference type="ARBA" id="ARBA00023157"/>
    </source>
</evidence>
<dbReference type="GeneTree" id="ENSGT01120000272270"/>
<dbReference type="STRING" id="7994.ENSAMXP00000029923"/>
<dbReference type="PANTHER" id="PTHR11481">
    <property type="entry name" value="IMMUNOGLOBULIN FC RECEPTOR"/>
    <property type="match status" value="1"/>
</dbReference>
<protein>
    <recommendedName>
        <fullName evidence="3">Ig-like domain-containing protein</fullName>
    </recommendedName>
</protein>
<evidence type="ECO:0000256" key="1">
    <source>
        <dbReference type="ARBA" id="ARBA00022729"/>
    </source>
</evidence>
<dbReference type="PANTHER" id="PTHR11481:SF60">
    <property type="entry name" value="IG-LIKE DOMAIN-CONTAINING PROTEIN"/>
    <property type="match status" value="1"/>
</dbReference>
<dbReference type="AlphaFoldDB" id="A0A3B1IIW5"/>
<feature type="domain" description="Ig-like" evidence="3">
    <location>
        <begin position="155"/>
        <end position="191"/>
    </location>
</feature>
<reference evidence="5" key="2">
    <citation type="journal article" date="2014" name="Nat. Commun.">
        <title>The cavefish genome reveals candidate genes for eye loss.</title>
        <authorList>
            <person name="McGaugh S.E."/>
            <person name="Gross J.B."/>
            <person name="Aken B."/>
            <person name="Blin M."/>
            <person name="Borowsky R."/>
            <person name="Chalopin D."/>
            <person name="Hinaux H."/>
            <person name="Jeffery W.R."/>
            <person name="Keene A."/>
            <person name="Ma L."/>
            <person name="Minx P."/>
            <person name="Murphy D."/>
            <person name="O'Quin K.E."/>
            <person name="Retaux S."/>
            <person name="Rohner N."/>
            <person name="Searle S.M."/>
            <person name="Stahl B.A."/>
            <person name="Tabin C."/>
            <person name="Volff J.N."/>
            <person name="Yoshizawa M."/>
            <person name="Warren W.C."/>
        </authorList>
    </citation>
    <scope>NUCLEOTIDE SEQUENCE [LARGE SCALE GENOMIC DNA]</scope>
    <source>
        <strain evidence="5">female</strain>
    </source>
</reference>
<organism evidence="4 5">
    <name type="scientific">Astyanax mexicanus</name>
    <name type="common">Blind cave fish</name>
    <name type="synonym">Astyanax fasciatus mexicanus</name>
    <dbReference type="NCBI Taxonomy" id="7994"/>
    <lineage>
        <taxon>Eukaryota</taxon>
        <taxon>Metazoa</taxon>
        <taxon>Chordata</taxon>
        <taxon>Craniata</taxon>
        <taxon>Vertebrata</taxon>
        <taxon>Euteleostomi</taxon>
        <taxon>Actinopterygii</taxon>
        <taxon>Neopterygii</taxon>
        <taxon>Teleostei</taxon>
        <taxon>Ostariophysi</taxon>
        <taxon>Characiformes</taxon>
        <taxon>Characoidei</taxon>
        <taxon>Acestrorhamphidae</taxon>
        <taxon>Acestrorhamphinae</taxon>
        <taxon>Astyanax</taxon>
    </lineage>
</organism>
<reference evidence="4" key="3">
    <citation type="submission" date="2025-08" db="UniProtKB">
        <authorList>
            <consortium name="Ensembl"/>
        </authorList>
    </citation>
    <scope>IDENTIFICATION</scope>
</reference>